<dbReference type="InterPro" id="IPR000286">
    <property type="entry name" value="HDACs"/>
</dbReference>
<reference evidence="4" key="1">
    <citation type="submission" date="2015-03" db="EMBL/GenBank/DDBJ databases">
        <authorList>
            <person name="Nijsse Bart"/>
        </authorList>
    </citation>
    <scope>NUCLEOTIDE SEQUENCE [LARGE SCALE GENOMIC DNA]</scope>
</reference>
<dbReference type="InterPro" id="IPR023801">
    <property type="entry name" value="His_deacetylse_dom"/>
</dbReference>
<dbReference type="PRINTS" id="PR01270">
    <property type="entry name" value="HDASUPER"/>
</dbReference>
<dbReference type="InterPro" id="IPR037138">
    <property type="entry name" value="His_deacetylse_dom_sf"/>
</dbReference>
<dbReference type="PANTHER" id="PTHR10625:SF10">
    <property type="entry name" value="HISTONE DEACETYLASE HDAC1"/>
    <property type="match status" value="1"/>
</dbReference>
<evidence type="ECO:0000256" key="1">
    <source>
        <dbReference type="ARBA" id="ARBA00005947"/>
    </source>
</evidence>
<dbReference type="Gene3D" id="3.40.800.20">
    <property type="entry name" value="Histone deacetylase domain"/>
    <property type="match status" value="1"/>
</dbReference>
<dbReference type="EMBL" id="CTRP01000006">
    <property type="protein sequence ID" value="CQR71932.1"/>
    <property type="molecule type" value="Genomic_DNA"/>
</dbReference>
<sequence length="439" mass="49087">MNNKSLGLVFFPAFDWAITPSHPEREERLLYTRDQIVEEGLLDLPTIREYRPKLAKIQDAQRVHIGVPDIASLITDAHLVSAGGAITAAEAVMRREVTNAFALVRPPGHHAMRVVQGTRGFCTINMEAIMIEYLRRHYGLNRIAIVDTDVHHGDGTQDIFYHDPDTLFISFHQDGRTLYPGTGAVTELGSPSALCSTINIPLPPGTTDDGLHYVLDNLVLPILEDFQPDIIINSAGQDNHYSDPLANMAITAQGYARLAEKLNADIAVLEGGYSIEAALPYVNTGIILAMAGLDYSRVVEPDIARCPRQSAANTRYIAQLVANWQDIWRQRDELRREAVAQAGDFWQRRRSIYYDSSDIQERQHETVRICPHCHGYQTVATEAEGHPFGVKTAFAAMIPRNSCSTCRSQARDTVHKAKQEGHYDYCILQDKELDTLEQI</sequence>
<dbReference type="Pfam" id="PF00850">
    <property type="entry name" value="Hist_deacetyl"/>
    <property type="match status" value="1"/>
</dbReference>
<keyword evidence="4" id="KW-1185">Reference proteome</keyword>
<dbReference type="SUPFAM" id="SSF52768">
    <property type="entry name" value="Arginase/deacetylase"/>
    <property type="match status" value="1"/>
</dbReference>
<dbReference type="GO" id="GO:0040029">
    <property type="term" value="P:epigenetic regulation of gene expression"/>
    <property type="evidence" value="ECO:0007669"/>
    <property type="project" value="TreeGrafter"/>
</dbReference>
<dbReference type="PANTHER" id="PTHR10625">
    <property type="entry name" value="HISTONE DEACETYLASE HDAC1-RELATED"/>
    <property type="match status" value="1"/>
</dbReference>
<organism evidence="3 4">
    <name type="scientific">Sporomusa ovata</name>
    <dbReference type="NCBI Taxonomy" id="2378"/>
    <lineage>
        <taxon>Bacteria</taxon>
        <taxon>Bacillati</taxon>
        <taxon>Bacillota</taxon>
        <taxon>Negativicutes</taxon>
        <taxon>Selenomonadales</taxon>
        <taxon>Sporomusaceae</taxon>
        <taxon>Sporomusa</taxon>
    </lineage>
</organism>
<dbReference type="InterPro" id="IPR023696">
    <property type="entry name" value="Ureohydrolase_dom_sf"/>
</dbReference>
<comment type="similarity">
    <text evidence="1">Belongs to the histone deacetylase family.</text>
</comment>
<gene>
    <name evidence="3" type="ORF">SpAn4DRAFT_4994</name>
</gene>
<name>A0A0U1KWW5_9FIRM</name>
<proteinExistence type="inferred from homology"/>
<feature type="domain" description="Histone deacetylase" evidence="2">
    <location>
        <begin position="75"/>
        <end position="277"/>
    </location>
</feature>
<dbReference type="RefSeq" id="WP_021166925.1">
    <property type="nucleotide sequence ID" value="NZ_CTRP01000006.1"/>
</dbReference>
<evidence type="ECO:0000313" key="3">
    <source>
        <dbReference type="EMBL" id="CQR71932.1"/>
    </source>
</evidence>
<dbReference type="CDD" id="cd09992">
    <property type="entry name" value="HDAC_classII"/>
    <property type="match status" value="1"/>
</dbReference>
<evidence type="ECO:0000259" key="2">
    <source>
        <dbReference type="Pfam" id="PF00850"/>
    </source>
</evidence>
<protein>
    <submittedName>
        <fullName evidence="3">Deacetylases, including yeast histone deacetylase and acetoin utilization protein</fullName>
    </submittedName>
</protein>
<dbReference type="GO" id="GO:0004407">
    <property type="term" value="F:histone deacetylase activity"/>
    <property type="evidence" value="ECO:0007669"/>
    <property type="project" value="TreeGrafter"/>
</dbReference>
<evidence type="ECO:0000313" key="4">
    <source>
        <dbReference type="Proteomes" id="UP000049855"/>
    </source>
</evidence>
<accession>A0A0U1KWW5</accession>
<dbReference type="AlphaFoldDB" id="A0A0U1KWW5"/>
<dbReference type="Proteomes" id="UP000049855">
    <property type="component" value="Unassembled WGS sequence"/>
</dbReference>